<reference evidence="2" key="1">
    <citation type="submission" date="2021-11" db="EMBL/GenBank/DDBJ databases">
        <authorList>
            <consortium name="Genoscope - CEA"/>
            <person name="William W."/>
        </authorList>
    </citation>
    <scope>NUCLEOTIDE SEQUENCE</scope>
</reference>
<feature type="chain" id="PRO_5035197151" evidence="1">
    <location>
        <begin position="16"/>
        <end position="155"/>
    </location>
</feature>
<evidence type="ECO:0000256" key="1">
    <source>
        <dbReference type="SAM" id="SignalP"/>
    </source>
</evidence>
<dbReference type="Proteomes" id="UP000789595">
    <property type="component" value="Unassembled WGS sequence"/>
</dbReference>
<evidence type="ECO:0000313" key="3">
    <source>
        <dbReference type="Proteomes" id="UP000789595"/>
    </source>
</evidence>
<comment type="caution">
    <text evidence="2">The sequence shown here is derived from an EMBL/GenBank/DDBJ whole genome shotgun (WGS) entry which is preliminary data.</text>
</comment>
<name>A0A8J2WRH9_9STRA</name>
<dbReference type="AlphaFoldDB" id="A0A8J2WRH9"/>
<dbReference type="OrthoDB" id="41419at2759"/>
<proteinExistence type="predicted"/>
<keyword evidence="1" id="KW-0732">Signal</keyword>
<organism evidence="2 3">
    <name type="scientific">Pelagomonas calceolata</name>
    <dbReference type="NCBI Taxonomy" id="35677"/>
    <lineage>
        <taxon>Eukaryota</taxon>
        <taxon>Sar</taxon>
        <taxon>Stramenopiles</taxon>
        <taxon>Ochrophyta</taxon>
        <taxon>Pelagophyceae</taxon>
        <taxon>Pelagomonadales</taxon>
        <taxon>Pelagomonadaceae</taxon>
        <taxon>Pelagomonas</taxon>
    </lineage>
</organism>
<sequence>MRTAALLLVAPAVHAFVAPSTTAPIARLAPLQVAPITVAALDDAVTAKVISAELQEMLDREWIEQDCHVVIGQNAADAYLGARAKGLDDVGSILQHVGEQMTTDFPVDAYVGPWDCANFVSDTLVALASGERCECSSAPTAAELEARAAEFGGSS</sequence>
<keyword evidence="3" id="KW-1185">Reference proteome</keyword>
<evidence type="ECO:0000313" key="2">
    <source>
        <dbReference type="EMBL" id="CAH0364374.1"/>
    </source>
</evidence>
<feature type="signal peptide" evidence="1">
    <location>
        <begin position="1"/>
        <end position="15"/>
    </location>
</feature>
<dbReference type="EMBL" id="CAKKNE010000001">
    <property type="protein sequence ID" value="CAH0364374.1"/>
    <property type="molecule type" value="Genomic_DNA"/>
</dbReference>
<accession>A0A8J2WRH9</accession>
<gene>
    <name evidence="2" type="ORF">PECAL_1P07330</name>
</gene>
<protein>
    <submittedName>
        <fullName evidence="2">Uncharacterized protein</fullName>
    </submittedName>
</protein>